<evidence type="ECO:0000256" key="1">
    <source>
        <dbReference type="ARBA" id="ARBA00004236"/>
    </source>
</evidence>
<keyword evidence="3 6" id="KW-0812">Transmembrane</keyword>
<accession>A0ABX2APW7</accession>
<protein>
    <submittedName>
        <fullName evidence="8">OadG family protein</fullName>
    </submittedName>
</protein>
<dbReference type="Pfam" id="PF04277">
    <property type="entry name" value="OAD_gamma"/>
    <property type="match status" value="1"/>
</dbReference>
<organism evidence="8 9">
    <name type="scientific">Xylanibacter rodentium</name>
    <dbReference type="NCBI Taxonomy" id="2736289"/>
    <lineage>
        <taxon>Bacteria</taxon>
        <taxon>Pseudomonadati</taxon>
        <taxon>Bacteroidota</taxon>
        <taxon>Bacteroidia</taxon>
        <taxon>Bacteroidales</taxon>
        <taxon>Prevotellaceae</taxon>
        <taxon>Xylanibacter</taxon>
    </lineage>
</organism>
<dbReference type="GeneID" id="82156156"/>
<comment type="subcellular location">
    <subcellularLocation>
        <location evidence="1">Cell membrane</location>
    </subcellularLocation>
</comment>
<evidence type="ECO:0000313" key="8">
    <source>
        <dbReference type="EMBL" id="NPE12747.1"/>
    </source>
</evidence>
<evidence type="ECO:0000313" key="9">
    <source>
        <dbReference type="Proteomes" id="UP001193734"/>
    </source>
</evidence>
<dbReference type="RefSeq" id="WP_172173216.1">
    <property type="nucleotide sequence ID" value="NZ_CASGIA010000008.1"/>
</dbReference>
<keyword evidence="5 6" id="KW-0472">Membrane</keyword>
<evidence type="ECO:0000256" key="5">
    <source>
        <dbReference type="ARBA" id="ARBA00023136"/>
    </source>
</evidence>
<dbReference type="Proteomes" id="UP001193734">
    <property type="component" value="Unassembled WGS sequence"/>
</dbReference>
<keyword evidence="9" id="KW-1185">Reference proteome</keyword>
<evidence type="ECO:0000256" key="6">
    <source>
        <dbReference type="SAM" id="Phobius"/>
    </source>
</evidence>
<reference evidence="8 9" key="1">
    <citation type="submission" date="2020-05" db="EMBL/GenBank/DDBJ databases">
        <title>Distinct polysaccharide utilization as determinants for interspecies competition between intestinal Prevotella spp.</title>
        <authorList>
            <person name="Galvez E.J.C."/>
            <person name="Iljazovic A."/>
            <person name="Strowig T."/>
        </authorList>
    </citation>
    <scope>NUCLEOTIDE SEQUENCE [LARGE SCALE GENOMIC DNA]</scope>
    <source>
        <strain evidence="8 9">PROD</strain>
    </source>
</reference>
<keyword evidence="4 6" id="KW-1133">Transmembrane helix</keyword>
<evidence type="ECO:0000256" key="2">
    <source>
        <dbReference type="ARBA" id="ARBA00022475"/>
    </source>
</evidence>
<dbReference type="InterPro" id="IPR005899">
    <property type="entry name" value="Na_pump_deCOase"/>
</dbReference>
<proteinExistence type="predicted"/>
<feature type="chain" id="PRO_5045618333" evidence="7">
    <location>
        <begin position="22"/>
        <end position="324"/>
    </location>
</feature>
<evidence type="ECO:0000256" key="7">
    <source>
        <dbReference type="SAM" id="SignalP"/>
    </source>
</evidence>
<dbReference type="EMBL" id="JABKKE010000001">
    <property type="protein sequence ID" value="NPE12747.1"/>
    <property type="molecule type" value="Genomic_DNA"/>
</dbReference>
<feature type="transmembrane region" description="Helical" evidence="6">
    <location>
        <begin position="200"/>
        <end position="229"/>
    </location>
</feature>
<evidence type="ECO:0000256" key="3">
    <source>
        <dbReference type="ARBA" id="ARBA00022692"/>
    </source>
</evidence>
<evidence type="ECO:0000256" key="4">
    <source>
        <dbReference type="ARBA" id="ARBA00022989"/>
    </source>
</evidence>
<keyword evidence="2" id="KW-1003">Cell membrane</keyword>
<comment type="caution">
    <text evidence="8">The sequence shown here is derived from an EMBL/GenBank/DDBJ whole genome shotgun (WGS) entry which is preliminary data.</text>
</comment>
<keyword evidence="7" id="KW-0732">Signal</keyword>
<sequence length="324" mass="35946">MKKFGLLLGTLLLTGSSAMFGQMEKSIRLNEVMTDNTANLQDEYGKCEAWVEIANVSYTTYNIRGMYLTTDRSVLDKKISVPERVKRMSIIPNGEPRTNLGARQHLLLFCNGTPAQGALHLDVKIDPGKPTWIGLFSGNATDLVDSVTVPPLGANQSYARVKDGARLWQIKPVDAVTPGISNFIQASETKVAKLKRDDPYGFGISVLAMSIVFACLAMLFLFFTFFGWLMHHRSTAKKVAGVQPLKAGVKTVEKAMEIGNKTSIILQDGLKSKGIDKEIYIAVIAMAIKQYQNNVHDMESGVITIKPKHTDWNVEYIQMTQFHE</sequence>
<gene>
    <name evidence="8" type="ORF">HPS55_00105</name>
</gene>
<name>A0ABX2APW7_9BACT</name>
<feature type="signal peptide" evidence="7">
    <location>
        <begin position="1"/>
        <end position="21"/>
    </location>
</feature>